<proteinExistence type="predicted"/>
<dbReference type="Proteomes" id="UP000680679">
    <property type="component" value="Chromosome"/>
</dbReference>
<organism evidence="2 3">
    <name type="scientific">Allochromatium tepidum</name>
    <dbReference type="NCBI Taxonomy" id="553982"/>
    <lineage>
        <taxon>Bacteria</taxon>
        <taxon>Pseudomonadati</taxon>
        <taxon>Pseudomonadota</taxon>
        <taxon>Gammaproteobacteria</taxon>
        <taxon>Chromatiales</taxon>
        <taxon>Chromatiaceae</taxon>
        <taxon>Allochromatium</taxon>
    </lineage>
</organism>
<evidence type="ECO:0000256" key="1">
    <source>
        <dbReference type="SAM" id="MobiDB-lite"/>
    </source>
</evidence>
<feature type="region of interest" description="Disordered" evidence="1">
    <location>
        <begin position="49"/>
        <end position="77"/>
    </location>
</feature>
<evidence type="ECO:0000313" key="3">
    <source>
        <dbReference type="Proteomes" id="UP000680679"/>
    </source>
</evidence>
<dbReference type="RefSeq" id="WP_213380266.1">
    <property type="nucleotide sequence ID" value="NZ_AP024563.1"/>
</dbReference>
<sequence length="179" mass="20136">MTAQELLEQLNLLDENERIEAKAASMSNCPLRLDIQTDTLTASQGLKKLRDAGLSSNPEGLSRNLGGLSRDPNSLDKAETERKAVVRDALLAELPGELAARVGALGRRSPPDAVRDVVLELLRQRPWRLEELGHILQRNPEYVRQKYVQPLPEARRIRMTRPDVPNDPEQAYRAMETQP</sequence>
<reference evidence="2 3" key="1">
    <citation type="submission" date="2021-04" db="EMBL/GenBank/DDBJ databases">
        <title>Complete genome sequencing of Allochromatium tepidum strain NZ.</title>
        <authorList>
            <person name="Tsukatani Y."/>
            <person name="Mori H."/>
        </authorList>
    </citation>
    <scope>NUCLEOTIDE SEQUENCE [LARGE SCALE GENOMIC DNA]</scope>
    <source>
        <strain evidence="2 3">NZ</strain>
    </source>
</reference>
<accession>A0ABM7QJM8</accession>
<gene>
    <name evidence="2" type="ORF">Atep_06580</name>
</gene>
<evidence type="ECO:0000313" key="2">
    <source>
        <dbReference type="EMBL" id="BCU05981.1"/>
    </source>
</evidence>
<feature type="region of interest" description="Disordered" evidence="1">
    <location>
        <begin position="160"/>
        <end position="179"/>
    </location>
</feature>
<keyword evidence="3" id="KW-1185">Reference proteome</keyword>
<protein>
    <submittedName>
        <fullName evidence="2">Uncharacterized protein</fullName>
    </submittedName>
</protein>
<dbReference type="EMBL" id="AP024563">
    <property type="protein sequence ID" value="BCU05981.1"/>
    <property type="molecule type" value="Genomic_DNA"/>
</dbReference>
<name>A0ABM7QJM8_9GAMM</name>